<sequence length="50" mass="5989">MRRNLTRAEREMVAKIAPRLNTRNWVIRKKTDEYLVLQHKETGTKKVIPV</sequence>
<dbReference type="InterPro" id="IPR054201">
    <property type="entry name" value="DUF6906"/>
</dbReference>
<comment type="caution">
    <text evidence="2">The sequence shown here is derived from an EMBL/GenBank/DDBJ whole genome shotgun (WGS) entry which is preliminary data.</text>
</comment>
<dbReference type="EMBL" id="JAUSUQ010000012">
    <property type="protein sequence ID" value="MDQ0340254.1"/>
    <property type="molecule type" value="Genomic_DNA"/>
</dbReference>
<evidence type="ECO:0000313" key="2">
    <source>
        <dbReference type="EMBL" id="MDQ0340254.1"/>
    </source>
</evidence>
<feature type="domain" description="DUF6906" evidence="1">
    <location>
        <begin position="3"/>
        <end position="49"/>
    </location>
</feature>
<dbReference type="Proteomes" id="UP001232445">
    <property type="component" value="Unassembled WGS sequence"/>
</dbReference>
<keyword evidence="3" id="KW-1185">Reference proteome</keyword>
<protein>
    <recommendedName>
        <fullName evidence="1">DUF6906 domain-containing protein</fullName>
    </recommendedName>
</protein>
<evidence type="ECO:0000259" key="1">
    <source>
        <dbReference type="Pfam" id="PF21847"/>
    </source>
</evidence>
<name>A0ABU0CUZ6_9BACI</name>
<dbReference type="Pfam" id="PF21847">
    <property type="entry name" value="DUF6906"/>
    <property type="match status" value="1"/>
</dbReference>
<reference evidence="2 3" key="1">
    <citation type="submission" date="2023-07" db="EMBL/GenBank/DDBJ databases">
        <title>Genomic Encyclopedia of Type Strains, Phase IV (KMG-IV): sequencing the most valuable type-strain genomes for metagenomic binning, comparative biology and taxonomic classification.</title>
        <authorList>
            <person name="Goeker M."/>
        </authorList>
    </citation>
    <scope>NUCLEOTIDE SEQUENCE [LARGE SCALE GENOMIC DNA]</scope>
    <source>
        <strain evidence="2 3">DSM 17740</strain>
    </source>
</reference>
<gene>
    <name evidence="2" type="ORF">J2S00_003059</name>
</gene>
<evidence type="ECO:0000313" key="3">
    <source>
        <dbReference type="Proteomes" id="UP001232445"/>
    </source>
</evidence>
<organism evidence="2 3">
    <name type="scientific">Caldalkalibacillus uzonensis</name>
    <dbReference type="NCBI Taxonomy" id="353224"/>
    <lineage>
        <taxon>Bacteria</taxon>
        <taxon>Bacillati</taxon>
        <taxon>Bacillota</taxon>
        <taxon>Bacilli</taxon>
        <taxon>Bacillales</taxon>
        <taxon>Bacillaceae</taxon>
        <taxon>Caldalkalibacillus</taxon>
    </lineage>
</organism>
<dbReference type="RefSeq" id="WP_307341554.1">
    <property type="nucleotide sequence ID" value="NZ_JAUSUQ010000012.1"/>
</dbReference>
<accession>A0ABU0CUZ6</accession>
<proteinExistence type="predicted"/>